<gene>
    <name evidence="2" type="ORF">LTR84_009927</name>
</gene>
<evidence type="ECO:0008006" key="4">
    <source>
        <dbReference type="Google" id="ProtNLM"/>
    </source>
</evidence>
<evidence type="ECO:0000313" key="3">
    <source>
        <dbReference type="Proteomes" id="UP001358417"/>
    </source>
</evidence>
<organism evidence="2 3">
    <name type="scientific">Exophiala bonariae</name>
    <dbReference type="NCBI Taxonomy" id="1690606"/>
    <lineage>
        <taxon>Eukaryota</taxon>
        <taxon>Fungi</taxon>
        <taxon>Dikarya</taxon>
        <taxon>Ascomycota</taxon>
        <taxon>Pezizomycotina</taxon>
        <taxon>Eurotiomycetes</taxon>
        <taxon>Chaetothyriomycetidae</taxon>
        <taxon>Chaetothyriales</taxon>
        <taxon>Herpotrichiellaceae</taxon>
        <taxon>Exophiala</taxon>
    </lineage>
</organism>
<feature type="transmembrane region" description="Helical" evidence="1">
    <location>
        <begin position="18"/>
        <end position="42"/>
    </location>
</feature>
<keyword evidence="1" id="KW-0812">Transmembrane</keyword>
<sequence length="291" mass="31772">MYTSIFSYQLSRPYPYRWFTYVVFLGGGAAAIALFSVISLAANGYTTSLTPTVREELSTSTWSNTFGKDVLAHDWLHVRPLGGYGNETRVTNLSDTFTSVSLYADGLARSGRALILTDLGQSSPSKFFASPQKTVDLINATLQFHQENLATANATLYWTPICNVNDTESLLHPKSLDPAAFYGWTNTGIPLVQPAYISTQYLCNVTKMKSTASVIFSVIVVDLVYLQALWALLNWAVTTPLQRVNSDAMYCAGYAKGLAVEEAHVAKGGQTVVTAQSAESQLQDEPQPPVK</sequence>
<dbReference type="EMBL" id="JAVRRD010000004">
    <property type="protein sequence ID" value="KAK5060043.1"/>
    <property type="molecule type" value="Genomic_DNA"/>
</dbReference>
<evidence type="ECO:0000256" key="1">
    <source>
        <dbReference type="SAM" id="Phobius"/>
    </source>
</evidence>
<dbReference type="GeneID" id="89978085"/>
<dbReference type="RefSeq" id="XP_064709864.1">
    <property type="nucleotide sequence ID" value="XM_064853465.1"/>
</dbReference>
<keyword evidence="1" id="KW-0472">Membrane</keyword>
<accession>A0AAV9NM58</accession>
<reference evidence="2 3" key="1">
    <citation type="submission" date="2023-08" db="EMBL/GenBank/DDBJ databases">
        <title>Black Yeasts Isolated from many extreme environments.</title>
        <authorList>
            <person name="Coleine C."/>
            <person name="Stajich J.E."/>
            <person name="Selbmann L."/>
        </authorList>
    </citation>
    <scope>NUCLEOTIDE SEQUENCE [LARGE SCALE GENOMIC DNA]</scope>
    <source>
        <strain evidence="2 3">CCFEE 5792</strain>
    </source>
</reference>
<dbReference type="Proteomes" id="UP001358417">
    <property type="component" value="Unassembled WGS sequence"/>
</dbReference>
<name>A0AAV9NM58_9EURO</name>
<comment type="caution">
    <text evidence="2">The sequence shown here is derived from an EMBL/GenBank/DDBJ whole genome shotgun (WGS) entry which is preliminary data.</text>
</comment>
<proteinExistence type="predicted"/>
<feature type="transmembrane region" description="Helical" evidence="1">
    <location>
        <begin position="214"/>
        <end position="237"/>
    </location>
</feature>
<evidence type="ECO:0000313" key="2">
    <source>
        <dbReference type="EMBL" id="KAK5060043.1"/>
    </source>
</evidence>
<protein>
    <recommendedName>
        <fullName evidence="4">DUF3533 domain-containing protein</fullName>
    </recommendedName>
</protein>
<dbReference type="AlphaFoldDB" id="A0AAV9NM58"/>
<keyword evidence="1" id="KW-1133">Transmembrane helix</keyword>
<keyword evidence="3" id="KW-1185">Reference proteome</keyword>